<evidence type="ECO:0000313" key="2">
    <source>
        <dbReference type="EMBL" id="KFU82780.1"/>
    </source>
</evidence>
<dbReference type="EMBL" id="JFBM01000002">
    <property type="protein sequence ID" value="KFU82780.1"/>
    <property type="molecule type" value="Genomic_DNA"/>
</dbReference>
<dbReference type="Pfam" id="PF13302">
    <property type="entry name" value="Acetyltransf_3"/>
    <property type="match status" value="1"/>
</dbReference>
<protein>
    <recommendedName>
        <fullName evidence="1">N-acetyltransferase domain-containing protein</fullName>
    </recommendedName>
</protein>
<reference evidence="2 3" key="1">
    <citation type="journal article" date="2014" name="Genome Announc.">
        <title>Draft Genome Sequence of Amycolatopsis lurida NRRL 2430, Producer of the Glycopeptide Family Antibiotic Ristocetin.</title>
        <authorList>
            <person name="Kwun M.J."/>
            <person name="Hong H.J."/>
        </authorList>
    </citation>
    <scope>NUCLEOTIDE SEQUENCE [LARGE SCALE GENOMIC DNA]</scope>
    <source>
        <strain evidence="2 3">NRRL 2430</strain>
    </source>
</reference>
<dbReference type="Gene3D" id="3.40.630.30">
    <property type="match status" value="1"/>
</dbReference>
<organism evidence="2 3">
    <name type="scientific">Amycolatopsis lurida NRRL 2430</name>
    <dbReference type="NCBI Taxonomy" id="1460371"/>
    <lineage>
        <taxon>Bacteria</taxon>
        <taxon>Bacillati</taxon>
        <taxon>Actinomycetota</taxon>
        <taxon>Actinomycetes</taxon>
        <taxon>Pseudonocardiales</taxon>
        <taxon>Pseudonocardiaceae</taxon>
        <taxon>Amycolatopsis</taxon>
    </lineage>
</organism>
<accession>A0A2P2G1D3</accession>
<dbReference type="PANTHER" id="PTHR43415:SF4">
    <property type="entry name" value="N-ACETYLTRANSFERASE DOMAIN-CONTAINING PROTEIN"/>
    <property type="match status" value="1"/>
</dbReference>
<gene>
    <name evidence="2" type="ORF">BB31_03530</name>
</gene>
<dbReference type="RefSeq" id="WP_091598620.1">
    <property type="nucleotide sequence ID" value="NZ_JFBM01000002.1"/>
</dbReference>
<proteinExistence type="predicted"/>
<dbReference type="InterPro" id="IPR016181">
    <property type="entry name" value="Acyl_CoA_acyltransferase"/>
</dbReference>
<dbReference type="AlphaFoldDB" id="A0A2P2G1D3"/>
<dbReference type="PROSITE" id="PS51186">
    <property type="entry name" value="GNAT"/>
    <property type="match status" value="1"/>
</dbReference>
<feature type="domain" description="N-acetyltransferase" evidence="1">
    <location>
        <begin position="11"/>
        <end position="181"/>
    </location>
</feature>
<evidence type="ECO:0000259" key="1">
    <source>
        <dbReference type="PROSITE" id="PS51186"/>
    </source>
</evidence>
<evidence type="ECO:0000313" key="3">
    <source>
        <dbReference type="Proteomes" id="UP000256220"/>
    </source>
</evidence>
<comment type="caution">
    <text evidence="2">The sequence shown here is derived from an EMBL/GenBank/DDBJ whole genome shotgun (WGS) entry which is preliminary data.</text>
</comment>
<dbReference type="GO" id="GO:0016747">
    <property type="term" value="F:acyltransferase activity, transferring groups other than amino-acyl groups"/>
    <property type="evidence" value="ECO:0007669"/>
    <property type="project" value="InterPro"/>
</dbReference>
<keyword evidence="3" id="KW-1185">Reference proteome</keyword>
<dbReference type="Proteomes" id="UP000256220">
    <property type="component" value="Unassembled WGS sequence"/>
</dbReference>
<name>A0A2P2G1D3_AMYLU</name>
<dbReference type="SUPFAM" id="SSF55729">
    <property type="entry name" value="Acyl-CoA N-acyltransferases (Nat)"/>
    <property type="match status" value="1"/>
</dbReference>
<dbReference type="InterPro" id="IPR000182">
    <property type="entry name" value="GNAT_dom"/>
</dbReference>
<sequence length="194" mass="22170">MDDVVLDGDKVRLRDWRPSDLGPLRDLLDPARPWHETNGPYFGTPSTAAAESTARELTTIKAEPPDPRTSLAVCDLSDGRLIGRVSWYWESRETDWRRMGLVIYDERYWGGGFGTEALRMWTTYLFSRTDALRLDFATFSGNPGMIAVGRRLGFVEEGRFRSARRWSGGVHDAVVYGVLREEWDRRHRSDMGPA</sequence>
<dbReference type="PANTHER" id="PTHR43415">
    <property type="entry name" value="SPERMIDINE N(1)-ACETYLTRANSFERASE"/>
    <property type="match status" value="1"/>
</dbReference>